<sequence>MKTLQNPWFIAGCLVWAVIIPARKLNYPVPFLNGYLDDAVAVPVIANLSLWFKRTVMIKSNYYVLLPGHVIFIVIYLSVLFEWLLPHYSATYTADYWDVLLYILGGLFFYAVMNKPVMEVRNVRRIDL</sequence>
<keyword evidence="1" id="KW-0472">Membrane</keyword>
<name>A0A7L5DWQ7_9SPHI</name>
<evidence type="ECO:0000313" key="3">
    <source>
        <dbReference type="Proteomes" id="UP000503278"/>
    </source>
</evidence>
<keyword evidence="1" id="KW-1133">Transmembrane helix</keyword>
<feature type="transmembrane region" description="Helical" evidence="1">
    <location>
        <begin position="64"/>
        <end position="84"/>
    </location>
</feature>
<dbReference type="KEGG" id="mrob:HH214_00840"/>
<dbReference type="RefSeq" id="WP_169605535.1">
    <property type="nucleotide sequence ID" value="NZ_CP051682.1"/>
</dbReference>
<reference evidence="2 3" key="1">
    <citation type="submission" date="2020-04" db="EMBL/GenBank/DDBJ databases">
        <title>Genome sequencing of novel species.</title>
        <authorList>
            <person name="Heo J."/>
            <person name="Kim S.-J."/>
            <person name="Kim J.-S."/>
            <person name="Hong S.-B."/>
            <person name="Kwon S.-W."/>
        </authorList>
    </citation>
    <scope>NUCLEOTIDE SEQUENCE [LARGE SCALE GENOMIC DNA]</scope>
    <source>
        <strain evidence="2 3">F39-2</strain>
    </source>
</reference>
<accession>A0A7L5DWQ7</accession>
<dbReference type="AlphaFoldDB" id="A0A7L5DWQ7"/>
<gene>
    <name evidence="2" type="ORF">HH214_00840</name>
</gene>
<keyword evidence="3" id="KW-1185">Reference proteome</keyword>
<proteinExistence type="predicted"/>
<organism evidence="2 3">
    <name type="scientific">Mucilaginibacter robiniae</name>
    <dbReference type="NCBI Taxonomy" id="2728022"/>
    <lineage>
        <taxon>Bacteria</taxon>
        <taxon>Pseudomonadati</taxon>
        <taxon>Bacteroidota</taxon>
        <taxon>Sphingobacteriia</taxon>
        <taxon>Sphingobacteriales</taxon>
        <taxon>Sphingobacteriaceae</taxon>
        <taxon>Mucilaginibacter</taxon>
    </lineage>
</organism>
<feature type="transmembrane region" description="Helical" evidence="1">
    <location>
        <begin position="96"/>
        <end position="113"/>
    </location>
</feature>
<evidence type="ECO:0008006" key="4">
    <source>
        <dbReference type="Google" id="ProtNLM"/>
    </source>
</evidence>
<evidence type="ECO:0000313" key="2">
    <source>
        <dbReference type="EMBL" id="QJD94517.1"/>
    </source>
</evidence>
<dbReference type="EMBL" id="CP051682">
    <property type="protein sequence ID" value="QJD94517.1"/>
    <property type="molecule type" value="Genomic_DNA"/>
</dbReference>
<dbReference type="Proteomes" id="UP000503278">
    <property type="component" value="Chromosome"/>
</dbReference>
<evidence type="ECO:0000256" key="1">
    <source>
        <dbReference type="SAM" id="Phobius"/>
    </source>
</evidence>
<protein>
    <recommendedName>
        <fullName evidence="4">Magnesium citrate secondary transporter</fullName>
    </recommendedName>
</protein>
<keyword evidence="1" id="KW-0812">Transmembrane</keyword>